<dbReference type="AlphaFoldDB" id="A0A644X1F6"/>
<organism evidence="2">
    <name type="scientific">bioreactor metagenome</name>
    <dbReference type="NCBI Taxonomy" id="1076179"/>
    <lineage>
        <taxon>unclassified sequences</taxon>
        <taxon>metagenomes</taxon>
        <taxon>ecological metagenomes</taxon>
    </lineage>
</organism>
<comment type="caution">
    <text evidence="2">The sequence shown here is derived from an EMBL/GenBank/DDBJ whole genome shotgun (WGS) entry which is preliminary data.</text>
</comment>
<evidence type="ECO:0000256" key="1">
    <source>
        <dbReference type="SAM" id="MobiDB-lite"/>
    </source>
</evidence>
<accession>A0A644X1F6</accession>
<proteinExistence type="predicted"/>
<name>A0A644X1F6_9ZZZZ</name>
<protein>
    <submittedName>
        <fullName evidence="2">Uncharacterized protein</fullName>
    </submittedName>
</protein>
<reference evidence="2" key="1">
    <citation type="submission" date="2019-08" db="EMBL/GenBank/DDBJ databases">
        <authorList>
            <person name="Kucharzyk K."/>
            <person name="Murdoch R.W."/>
            <person name="Higgins S."/>
            <person name="Loffler F."/>
        </authorList>
    </citation>
    <scope>NUCLEOTIDE SEQUENCE</scope>
</reference>
<sequence length="337" mass="37762">MLGDGEQLTSRVKRGCIDDDEVISRFQELDSLHIPGIGEDRCRYQGSITGRKQMQRGNLLKRLDNTLFKGEVLGDKVHQPNFTVLQSEVTLHTGKTQIPVDDKNPASQLSKRKGNIADDGTLAFSHGAGSDGEHTLSFLVIEHVGNKFETYRLKRERIVVHGEGGILVLRADFHHGNPAKNGSFLADNFLQLVLVLDGSIDSLDPQGKQQAESSPQQEGNSENQELVRTDRPEWKNRLVDHLHIAGNRSFDEFHFLQHLTKFQTQRLVDHHISLKLTQATFKNGKLGEFSNKHITTLFQYLNSHLSGKDLDKSLGIGFICIGTGHHIDAVQQFFGDF</sequence>
<evidence type="ECO:0000313" key="2">
    <source>
        <dbReference type="EMBL" id="MPM09956.1"/>
    </source>
</evidence>
<feature type="region of interest" description="Disordered" evidence="1">
    <location>
        <begin position="204"/>
        <end position="230"/>
    </location>
</feature>
<gene>
    <name evidence="2" type="ORF">SDC9_56280</name>
</gene>
<feature type="compositionally biased region" description="Polar residues" evidence="1">
    <location>
        <begin position="207"/>
        <end position="224"/>
    </location>
</feature>
<dbReference type="EMBL" id="VSSQ01001632">
    <property type="protein sequence ID" value="MPM09956.1"/>
    <property type="molecule type" value="Genomic_DNA"/>
</dbReference>